<protein>
    <recommendedName>
        <fullName evidence="4">Outer membrane efflux protein</fullName>
    </recommendedName>
</protein>
<evidence type="ECO:0008006" key="4">
    <source>
        <dbReference type="Google" id="ProtNLM"/>
    </source>
</evidence>
<evidence type="ECO:0000313" key="2">
    <source>
        <dbReference type="EMBL" id="QDU78158.1"/>
    </source>
</evidence>
<accession>A0A518CG00</accession>
<dbReference type="EMBL" id="CP036289">
    <property type="protein sequence ID" value="QDU78158.1"/>
    <property type="molecule type" value="Genomic_DNA"/>
</dbReference>
<sequence length="145" mass="16886">MNYRLLVRIPTVLIVLSKMLFVACLIVQAAGPAGESPEIEAARLRIKLYQGQEYPLQRRLLNSKINIAKAQIQSYERQLAEYEQFTKFKYSAPLFGQLEFTKVGLVQAEENLKNLIEEKSLLERFHQDRMRLMQLELQMLQRSGL</sequence>
<gene>
    <name evidence="2" type="ORF">Pan97_52400</name>
</gene>
<proteinExistence type="predicted"/>
<name>A0A518CG00_9BACT</name>
<evidence type="ECO:0000256" key="1">
    <source>
        <dbReference type="SAM" id="Coils"/>
    </source>
</evidence>
<dbReference type="KEGG" id="bvo:Pan97_52400"/>
<dbReference type="Proteomes" id="UP000318626">
    <property type="component" value="Chromosome"/>
</dbReference>
<reference evidence="3" key="1">
    <citation type="submission" date="2019-02" db="EMBL/GenBank/DDBJ databases">
        <title>Deep-cultivation of Planctomycetes and their phenomic and genomic characterization uncovers novel biology.</title>
        <authorList>
            <person name="Wiegand S."/>
            <person name="Jogler M."/>
            <person name="Boedeker C."/>
            <person name="Pinto D."/>
            <person name="Vollmers J."/>
            <person name="Rivas-Marin E."/>
            <person name="Kohn T."/>
            <person name="Peeters S.H."/>
            <person name="Heuer A."/>
            <person name="Rast P."/>
            <person name="Oberbeckmann S."/>
            <person name="Bunk B."/>
            <person name="Jeske O."/>
            <person name="Meyerdierks A."/>
            <person name="Storesund J.E."/>
            <person name="Kallscheuer N."/>
            <person name="Luecker S."/>
            <person name="Lage O.M."/>
            <person name="Pohl T."/>
            <person name="Merkel B.J."/>
            <person name="Hornburger P."/>
            <person name="Mueller R.-W."/>
            <person name="Bruemmer F."/>
            <person name="Labrenz M."/>
            <person name="Spormann A.M."/>
            <person name="Op den Camp H."/>
            <person name="Overmann J."/>
            <person name="Amann R."/>
            <person name="Jetten M.S.M."/>
            <person name="Mascher T."/>
            <person name="Medema M.H."/>
            <person name="Devos D.P."/>
            <person name="Kaster A.-K."/>
            <person name="Ovreas L."/>
            <person name="Rohde M."/>
            <person name="Galperin M.Y."/>
            <person name="Jogler C."/>
        </authorList>
    </citation>
    <scope>NUCLEOTIDE SEQUENCE [LARGE SCALE GENOMIC DNA]</scope>
    <source>
        <strain evidence="3">Pan97</strain>
    </source>
</reference>
<keyword evidence="3" id="KW-1185">Reference proteome</keyword>
<feature type="coiled-coil region" evidence="1">
    <location>
        <begin position="58"/>
        <end position="125"/>
    </location>
</feature>
<keyword evidence="1" id="KW-0175">Coiled coil</keyword>
<dbReference type="AlphaFoldDB" id="A0A518CG00"/>
<dbReference type="RefSeq" id="WP_144977764.1">
    <property type="nucleotide sequence ID" value="NZ_CP036289.1"/>
</dbReference>
<evidence type="ECO:0000313" key="3">
    <source>
        <dbReference type="Proteomes" id="UP000318626"/>
    </source>
</evidence>
<organism evidence="2 3">
    <name type="scientific">Bremerella volcania</name>
    <dbReference type="NCBI Taxonomy" id="2527984"/>
    <lineage>
        <taxon>Bacteria</taxon>
        <taxon>Pseudomonadati</taxon>
        <taxon>Planctomycetota</taxon>
        <taxon>Planctomycetia</taxon>
        <taxon>Pirellulales</taxon>
        <taxon>Pirellulaceae</taxon>
        <taxon>Bremerella</taxon>
    </lineage>
</organism>
<dbReference type="OrthoDB" id="289768at2"/>